<reference evidence="2" key="1">
    <citation type="submission" date="2022-11" db="UniProtKB">
        <authorList>
            <consortium name="WormBaseParasite"/>
        </authorList>
    </citation>
    <scope>IDENTIFICATION</scope>
</reference>
<name>A0AC34G2T9_9BILA</name>
<dbReference type="Proteomes" id="UP000887579">
    <property type="component" value="Unplaced"/>
</dbReference>
<dbReference type="WBParaSite" id="ES5_v2.g23966.t1">
    <property type="protein sequence ID" value="ES5_v2.g23966.t1"/>
    <property type="gene ID" value="ES5_v2.g23966"/>
</dbReference>
<organism evidence="1 2">
    <name type="scientific">Panagrolaimus sp. ES5</name>
    <dbReference type="NCBI Taxonomy" id="591445"/>
    <lineage>
        <taxon>Eukaryota</taxon>
        <taxon>Metazoa</taxon>
        <taxon>Ecdysozoa</taxon>
        <taxon>Nematoda</taxon>
        <taxon>Chromadorea</taxon>
        <taxon>Rhabditida</taxon>
        <taxon>Tylenchina</taxon>
        <taxon>Panagrolaimomorpha</taxon>
        <taxon>Panagrolaimoidea</taxon>
        <taxon>Panagrolaimidae</taxon>
        <taxon>Panagrolaimus</taxon>
    </lineage>
</organism>
<accession>A0AC34G2T9</accession>
<sequence>MEGVIILQVWRRGAITILADTCGQIISHSSSYKFDMEDDDDVVALVEKVAEIHNKHENQDFKGILVQLFLDEKDAQFDITYKFCNFCKECFGESKIPFHITTLPTFSAYTALLNSHTNISNDEKVMIVQTGEIYHSGEMKNYCLQILIKRDSNNYQFVYSTIILDEKALAAAKEMIKENYNPKKVILIQLFPKSAALHREKLTSETNPFLAAKKVLKSFHPICIPQSFATLSMEAGAKMIMNLVNGYEDQVNIFPHCRDRYAIVSSLKKKYLTKIELNEYLPLEVSVIFDLKDENDESLKLVALDQLTEKSYILAKINPADFESVKRVKAVLKLDINSLFDFYVEPAGDDDELTAYLEEEYSMEEIDLVEEPEEEESEDESVSTCTEPTTEEQEKNNAEKEKGEEKQKLIPDEDSCGESSENYDSEDIENGFDNSTIGWDDTDEIDFDVGSVTSIESFMQNDPGYKTRVIFDKQYFWILSDGNEEYEKVPIYIAFNEEKPIVGEAAKVLFETQPSFVVYDLIEICSSMNEKTSNLNWSFSLKNDSDGILSFFFESINGSTKSTPDFLVAIILKHCLRLVKQKTGEKVNELFIAFNFPNPSDELKNVFQDAAKLLPL</sequence>
<evidence type="ECO:0000313" key="1">
    <source>
        <dbReference type="Proteomes" id="UP000887579"/>
    </source>
</evidence>
<evidence type="ECO:0000313" key="2">
    <source>
        <dbReference type="WBParaSite" id="ES5_v2.g23966.t1"/>
    </source>
</evidence>
<proteinExistence type="predicted"/>
<protein>
    <submittedName>
        <fullName evidence="2">Uncharacterized protein</fullName>
    </submittedName>
</protein>